<comment type="caution">
    <text evidence="1">The sequence shown here is derived from an EMBL/GenBank/DDBJ whole genome shotgun (WGS) entry which is preliminary data.</text>
</comment>
<reference evidence="1 2" key="1">
    <citation type="journal article" date="2016" name="Nat. Commun.">
        <title>Thousands of microbial genomes shed light on interconnected biogeochemical processes in an aquifer system.</title>
        <authorList>
            <person name="Anantharaman K."/>
            <person name="Brown C.T."/>
            <person name="Hug L.A."/>
            <person name="Sharon I."/>
            <person name="Castelle C.J."/>
            <person name="Probst A.J."/>
            <person name="Thomas B.C."/>
            <person name="Singh A."/>
            <person name="Wilkins M.J."/>
            <person name="Karaoz U."/>
            <person name="Brodie E.L."/>
            <person name="Williams K.H."/>
            <person name="Hubbard S.S."/>
            <person name="Banfield J.F."/>
        </authorList>
    </citation>
    <scope>NUCLEOTIDE SEQUENCE [LARGE SCALE GENOMIC DNA]</scope>
</reference>
<protein>
    <submittedName>
        <fullName evidence="1">Uncharacterized protein</fullName>
    </submittedName>
</protein>
<evidence type="ECO:0000313" key="1">
    <source>
        <dbReference type="EMBL" id="OGG26267.1"/>
    </source>
</evidence>
<dbReference type="AlphaFoldDB" id="A0A1F6APQ1"/>
<accession>A0A1F6APQ1</accession>
<gene>
    <name evidence="1" type="ORF">A2960_04800</name>
</gene>
<sequence length="67" mass="7502">MGIEGITDYSERNAGGLNIGRTYEIKIGPTFTQEEAIIDAKRQNLDLDAWVFSQLTPLVPESYLGER</sequence>
<dbReference type="Proteomes" id="UP000176609">
    <property type="component" value="Unassembled WGS sequence"/>
</dbReference>
<dbReference type="EMBL" id="MFJR01000012">
    <property type="protein sequence ID" value="OGG26267.1"/>
    <property type="molecule type" value="Genomic_DNA"/>
</dbReference>
<organism evidence="1 2">
    <name type="scientific">Candidatus Gottesmanbacteria bacterium RIFCSPLOWO2_01_FULL_39_12b</name>
    <dbReference type="NCBI Taxonomy" id="1798388"/>
    <lineage>
        <taxon>Bacteria</taxon>
        <taxon>Candidatus Gottesmaniibacteriota</taxon>
    </lineage>
</organism>
<name>A0A1F6APQ1_9BACT</name>
<evidence type="ECO:0000313" key="2">
    <source>
        <dbReference type="Proteomes" id="UP000176609"/>
    </source>
</evidence>
<proteinExistence type="predicted"/>